<name>A0A0R3RS25_9BILA</name>
<protein>
    <submittedName>
        <fullName evidence="2">Uncharacterized protein</fullName>
    </submittedName>
</protein>
<proteinExistence type="predicted"/>
<dbReference type="WBParaSite" id="EEL_0000459301-mRNA-1">
    <property type="protein sequence ID" value="EEL_0000459301-mRNA-1"/>
    <property type="gene ID" value="EEL_0000459301"/>
</dbReference>
<dbReference type="AlphaFoldDB" id="A0A0R3RS25"/>
<organism evidence="1 2">
    <name type="scientific">Elaeophora elaphi</name>
    <dbReference type="NCBI Taxonomy" id="1147741"/>
    <lineage>
        <taxon>Eukaryota</taxon>
        <taxon>Metazoa</taxon>
        <taxon>Ecdysozoa</taxon>
        <taxon>Nematoda</taxon>
        <taxon>Chromadorea</taxon>
        <taxon>Rhabditida</taxon>
        <taxon>Spirurina</taxon>
        <taxon>Spiruromorpha</taxon>
        <taxon>Filarioidea</taxon>
        <taxon>Onchocercidae</taxon>
        <taxon>Elaeophora</taxon>
    </lineage>
</organism>
<keyword evidence="1" id="KW-1185">Reference proteome</keyword>
<dbReference type="Proteomes" id="UP000050640">
    <property type="component" value="Unplaced"/>
</dbReference>
<evidence type="ECO:0000313" key="1">
    <source>
        <dbReference type="Proteomes" id="UP000050640"/>
    </source>
</evidence>
<sequence>MEVSCDRWNRDSNCQHNNYQFLNDAVRVISILVDYYRFSIMEQSNEEYTTAELRRFTSLLRELNVSNGWHTKTRRKFMQIKACECLKILQCLTAYLFESKNDIEGECLKKVSGGHAASKCRMILNEILAKGAEKE</sequence>
<reference evidence="2" key="1">
    <citation type="submission" date="2017-02" db="UniProtKB">
        <authorList>
            <consortium name="WormBaseParasite"/>
        </authorList>
    </citation>
    <scope>IDENTIFICATION</scope>
</reference>
<evidence type="ECO:0000313" key="2">
    <source>
        <dbReference type="WBParaSite" id="EEL_0000459301-mRNA-1"/>
    </source>
</evidence>
<accession>A0A0R3RS25</accession>